<sequence length="111" mass="12204">MHQLYIAGLRFGNGDFQVRNPIQLKIHRVWCLLHVKSYVVAKRPPAGVVRKFGQGVLAQISSSSSDRGSNDEVITRSTGKGDNTILVLCQGSEPYSYAGSEAANTYMDSTW</sequence>
<keyword evidence="3" id="KW-1185">Reference proteome</keyword>
<proteinExistence type="predicted"/>
<protein>
    <submittedName>
        <fullName evidence="2">Uncharacterized protein</fullName>
    </submittedName>
</protein>
<evidence type="ECO:0000313" key="3">
    <source>
        <dbReference type="Proteomes" id="UP000499080"/>
    </source>
</evidence>
<comment type="caution">
    <text evidence="2">The sequence shown here is derived from an EMBL/GenBank/DDBJ whole genome shotgun (WGS) entry which is preliminary data.</text>
</comment>
<evidence type="ECO:0000313" key="2">
    <source>
        <dbReference type="EMBL" id="GBN89157.1"/>
    </source>
</evidence>
<dbReference type="EMBL" id="BGPR01022243">
    <property type="protein sequence ID" value="GBN88372.1"/>
    <property type="molecule type" value="Genomic_DNA"/>
</dbReference>
<accession>A0A4Y2SM17</accession>
<dbReference type="Proteomes" id="UP000499080">
    <property type="component" value="Unassembled WGS sequence"/>
</dbReference>
<evidence type="ECO:0000313" key="1">
    <source>
        <dbReference type="EMBL" id="GBN88372.1"/>
    </source>
</evidence>
<name>A0A4Y2SM17_ARAVE</name>
<organism evidence="2 3">
    <name type="scientific">Araneus ventricosus</name>
    <name type="common">Orbweaver spider</name>
    <name type="synonym">Epeira ventricosa</name>
    <dbReference type="NCBI Taxonomy" id="182803"/>
    <lineage>
        <taxon>Eukaryota</taxon>
        <taxon>Metazoa</taxon>
        <taxon>Ecdysozoa</taxon>
        <taxon>Arthropoda</taxon>
        <taxon>Chelicerata</taxon>
        <taxon>Arachnida</taxon>
        <taxon>Araneae</taxon>
        <taxon>Araneomorphae</taxon>
        <taxon>Entelegynae</taxon>
        <taxon>Araneoidea</taxon>
        <taxon>Araneidae</taxon>
        <taxon>Araneus</taxon>
    </lineage>
</organism>
<dbReference type="AlphaFoldDB" id="A0A4Y2SM17"/>
<reference evidence="2 3" key="1">
    <citation type="journal article" date="2019" name="Sci. Rep.">
        <title>Orb-weaving spider Araneus ventricosus genome elucidates the spidroin gene catalogue.</title>
        <authorList>
            <person name="Kono N."/>
            <person name="Nakamura H."/>
            <person name="Ohtoshi R."/>
            <person name="Moran D.A.P."/>
            <person name="Shinohara A."/>
            <person name="Yoshida Y."/>
            <person name="Fujiwara M."/>
            <person name="Mori M."/>
            <person name="Tomita M."/>
            <person name="Arakawa K."/>
        </authorList>
    </citation>
    <scope>NUCLEOTIDE SEQUENCE [LARGE SCALE GENOMIC DNA]</scope>
</reference>
<gene>
    <name evidence="2" type="ORF">AVEN_107255_1</name>
    <name evidence="1" type="ORF">AVEN_190037_1</name>
</gene>
<dbReference type="EMBL" id="BGPR01022651">
    <property type="protein sequence ID" value="GBN89157.1"/>
    <property type="molecule type" value="Genomic_DNA"/>
</dbReference>